<dbReference type="Gene3D" id="3.40.50.2300">
    <property type="match status" value="1"/>
</dbReference>
<evidence type="ECO:0000313" key="5">
    <source>
        <dbReference type="EMBL" id="PJZ61776.1"/>
    </source>
</evidence>
<keyword evidence="6" id="KW-1185">Reference proteome</keyword>
<dbReference type="AlphaFoldDB" id="A0A2M9YMI0"/>
<feature type="domain" description="Response regulatory" evidence="2">
    <location>
        <begin position="7"/>
        <end position="119"/>
    </location>
</feature>
<dbReference type="SMART" id="SM00448">
    <property type="entry name" value="REC"/>
    <property type="match status" value="1"/>
</dbReference>
<reference evidence="6 7" key="1">
    <citation type="submission" date="2017-07" db="EMBL/GenBank/DDBJ databases">
        <title>Leptospira spp. isolated from tropical soils.</title>
        <authorList>
            <person name="Thibeaux R."/>
            <person name="Iraola G."/>
            <person name="Ferres I."/>
            <person name="Bierque E."/>
            <person name="Girault D."/>
            <person name="Soupe-Gilbert M.-E."/>
            <person name="Picardeau M."/>
            <person name="Goarant C."/>
        </authorList>
    </citation>
    <scope>NUCLEOTIDE SEQUENCE [LARGE SCALE GENOMIC DNA]</scope>
    <source>
        <strain evidence="4 7">FH2-B-C1</strain>
        <strain evidence="5 6">FH2-B-D1</strain>
    </source>
</reference>
<dbReference type="RefSeq" id="WP_100786269.1">
    <property type="nucleotide sequence ID" value="NZ_NPDU01000026.1"/>
</dbReference>
<proteinExistence type="predicted"/>
<dbReference type="SUPFAM" id="SSF52172">
    <property type="entry name" value="CheY-like"/>
    <property type="match status" value="1"/>
</dbReference>
<keyword evidence="1" id="KW-0597">Phosphoprotein</keyword>
<dbReference type="PROSITE" id="PS50110">
    <property type="entry name" value="RESPONSE_REGULATORY"/>
    <property type="match status" value="1"/>
</dbReference>
<evidence type="ECO:0000256" key="1">
    <source>
        <dbReference type="PROSITE-ProRule" id="PRU00169"/>
    </source>
</evidence>
<dbReference type="EMBL" id="NPDV01000011">
    <property type="protein sequence ID" value="PJZ52757.1"/>
    <property type="molecule type" value="Genomic_DNA"/>
</dbReference>
<dbReference type="PANTHER" id="PTHR37299">
    <property type="entry name" value="TRANSCRIPTIONAL REGULATOR-RELATED"/>
    <property type="match status" value="1"/>
</dbReference>
<evidence type="ECO:0000259" key="2">
    <source>
        <dbReference type="PROSITE" id="PS50110"/>
    </source>
</evidence>
<dbReference type="PROSITE" id="PS50930">
    <property type="entry name" value="HTH_LYTTR"/>
    <property type="match status" value="1"/>
</dbReference>
<dbReference type="SMART" id="SM00850">
    <property type="entry name" value="LytTR"/>
    <property type="match status" value="1"/>
</dbReference>
<evidence type="ECO:0000313" key="6">
    <source>
        <dbReference type="Proteomes" id="UP000232149"/>
    </source>
</evidence>
<dbReference type="InterPro" id="IPR011006">
    <property type="entry name" value="CheY-like_superfamily"/>
</dbReference>
<dbReference type="InterPro" id="IPR007492">
    <property type="entry name" value="LytTR_DNA-bd_dom"/>
</dbReference>
<dbReference type="Pfam" id="PF00072">
    <property type="entry name" value="Response_reg"/>
    <property type="match status" value="1"/>
</dbReference>
<feature type="domain" description="HTH LytTR-type" evidence="3">
    <location>
        <begin position="144"/>
        <end position="241"/>
    </location>
</feature>
<dbReference type="Proteomes" id="UP000232149">
    <property type="component" value="Unassembled WGS sequence"/>
</dbReference>
<feature type="modified residue" description="4-aspartylphosphate" evidence="1">
    <location>
        <position position="58"/>
    </location>
</feature>
<evidence type="ECO:0000313" key="7">
    <source>
        <dbReference type="Proteomes" id="UP000232188"/>
    </source>
</evidence>
<dbReference type="Pfam" id="PF04397">
    <property type="entry name" value="LytTR"/>
    <property type="match status" value="1"/>
</dbReference>
<organism evidence="4 7">
    <name type="scientific">Leptospira adleri</name>
    <dbReference type="NCBI Taxonomy" id="2023186"/>
    <lineage>
        <taxon>Bacteria</taxon>
        <taxon>Pseudomonadati</taxon>
        <taxon>Spirochaetota</taxon>
        <taxon>Spirochaetia</taxon>
        <taxon>Leptospirales</taxon>
        <taxon>Leptospiraceae</taxon>
        <taxon>Leptospira</taxon>
    </lineage>
</organism>
<name>A0A2M9YMI0_9LEPT</name>
<evidence type="ECO:0000313" key="4">
    <source>
        <dbReference type="EMBL" id="PJZ52757.1"/>
    </source>
</evidence>
<dbReference type="Gene3D" id="2.40.50.1020">
    <property type="entry name" value="LytTr DNA-binding domain"/>
    <property type="match status" value="1"/>
</dbReference>
<gene>
    <name evidence="5" type="ORF">CH376_11750</name>
    <name evidence="4" type="ORF">CH380_13470</name>
</gene>
<dbReference type="PANTHER" id="PTHR37299:SF1">
    <property type="entry name" value="STAGE 0 SPORULATION PROTEIN A HOMOLOG"/>
    <property type="match status" value="1"/>
</dbReference>
<dbReference type="InterPro" id="IPR001789">
    <property type="entry name" value="Sig_transdc_resp-reg_receiver"/>
</dbReference>
<sequence>MIDSNFSVLIVEDEIPARELLRKYLEEWPSFKIEAVVGNGRQALEILDRKTFDLIFLDVNLPEKSGIQVLEEKGKVAPALVFTTAYRDHALQAFEAGALDYLLKPYSRERFRETMTRAEEFLSVRKKGNKVESFLFFRESGVLHRLSLSKLLYLTANGKKCVLHSLDKDHETSKLLGDMEAELPSDRFVRIHKKYILNLEYISGMKSNAGGGYEVFLNDEDETILPVGREYVSNLRDRFRENGVG</sequence>
<evidence type="ECO:0000259" key="3">
    <source>
        <dbReference type="PROSITE" id="PS50930"/>
    </source>
</evidence>
<keyword evidence="4" id="KW-0238">DNA-binding</keyword>
<dbReference type="EMBL" id="NPDU01000026">
    <property type="protein sequence ID" value="PJZ61776.1"/>
    <property type="molecule type" value="Genomic_DNA"/>
</dbReference>
<dbReference type="InterPro" id="IPR046947">
    <property type="entry name" value="LytR-like"/>
</dbReference>
<dbReference type="GO" id="GO:0003677">
    <property type="term" value="F:DNA binding"/>
    <property type="evidence" value="ECO:0007669"/>
    <property type="project" value="UniProtKB-KW"/>
</dbReference>
<comment type="caution">
    <text evidence="4">The sequence shown here is derived from an EMBL/GenBank/DDBJ whole genome shotgun (WGS) entry which is preliminary data.</text>
</comment>
<dbReference type="GO" id="GO:0000156">
    <property type="term" value="F:phosphorelay response regulator activity"/>
    <property type="evidence" value="ECO:0007669"/>
    <property type="project" value="InterPro"/>
</dbReference>
<dbReference type="Proteomes" id="UP000232188">
    <property type="component" value="Unassembled WGS sequence"/>
</dbReference>
<protein>
    <submittedName>
        <fullName evidence="4">DNA-binding response regulator</fullName>
    </submittedName>
</protein>
<accession>A0A2M9YMI0</accession>